<gene>
    <name evidence="1" type="ordered locus">HVO_C0016</name>
</gene>
<dbReference type="Proteomes" id="UP000008243">
    <property type="component" value="Plasmid pHV1"/>
</dbReference>
<dbReference type="EnsemblBacteria" id="ADE05243">
    <property type="protein sequence ID" value="ADE05243"/>
    <property type="gene ID" value="HVO_C0016"/>
</dbReference>
<dbReference type="HOGENOM" id="CLU_3245287_0_0_2"/>
<accession>D4H0A6</accession>
<dbReference type="KEGG" id="hvo:HVO_C0016"/>
<protein>
    <submittedName>
        <fullName evidence="1">Uncharacterized protein</fullName>
    </submittedName>
</protein>
<organism evidence="1 2">
    <name type="scientific">Haloferax volcanii (strain ATCC 29605 / DSM 3757 / JCM 8879 / NBRC 14742 / NCIMB 2012 / VKM B-1768 / DS2)</name>
    <name type="common">Halobacterium volcanii</name>
    <dbReference type="NCBI Taxonomy" id="309800"/>
    <lineage>
        <taxon>Archaea</taxon>
        <taxon>Methanobacteriati</taxon>
        <taxon>Methanobacteriota</taxon>
        <taxon>Stenosarchaea group</taxon>
        <taxon>Halobacteria</taxon>
        <taxon>Halobacteriales</taxon>
        <taxon>Haloferacaceae</taxon>
        <taxon>Haloferax</taxon>
    </lineage>
</organism>
<evidence type="ECO:0000313" key="1">
    <source>
        <dbReference type="EMBL" id="ADE05243.1"/>
    </source>
</evidence>
<name>D4H0A6_HALVD</name>
<dbReference type="EMBL" id="CP001957">
    <property type="protein sequence ID" value="ADE05243.1"/>
    <property type="molecule type" value="Genomic_DNA"/>
</dbReference>
<reference evidence="1 2" key="1">
    <citation type="journal article" date="2010" name="PLoS ONE">
        <title>The complete genome sequence of Haloferax volcanii DS2, a model archaeon.</title>
        <authorList>
            <person name="Hartman A.L."/>
            <person name="Norais C."/>
            <person name="Badger J.H."/>
            <person name="Delmas S."/>
            <person name="Haldenby S."/>
            <person name="Madupu R."/>
            <person name="Robinson J."/>
            <person name="Khouri H."/>
            <person name="Ren Q."/>
            <person name="Lowe T.M."/>
            <person name="Maupin-Furlow J."/>
            <person name="Pohlschroder M."/>
            <person name="Daniels C."/>
            <person name="Pfeiffer F."/>
            <person name="Allers T."/>
            <person name="Eisen J.A."/>
        </authorList>
    </citation>
    <scope>NUCLEOTIDE SEQUENCE [LARGE SCALE GENOMIC DNA]</scope>
    <source>
        <strain evidence="2">ATCC 29605 / DSM 3757 / JCM 8879 / NBRC 14742 / NCIMB 2012 / VKM B-1768 / DS2</strain>
    </source>
</reference>
<proteinExistence type="predicted"/>
<dbReference type="AlphaFoldDB" id="D4H0A6"/>
<keyword evidence="1" id="KW-0614">Plasmid</keyword>
<sequence>MVVILVAVRHLVAATALLKPSEPDRTSVLNIEDEFSRELIRD</sequence>
<keyword evidence="2" id="KW-1185">Reference proteome</keyword>
<evidence type="ECO:0000313" key="2">
    <source>
        <dbReference type="Proteomes" id="UP000008243"/>
    </source>
</evidence>
<geneLocation type="plasmid" evidence="1 2">
    <name>pHV1</name>
</geneLocation>